<evidence type="ECO:0000259" key="2">
    <source>
        <dbReference type="Pfam" id="PF08327"/>
    </source>
</evidence>
<dbReference type="CDD" id="cd07814">
    <property type="entry name" value="SRPBCC_CalC_Aha1-like"/>
    <property type="match status" value="1"/>
</dbReference>
<feature type="domain" description="Activator of Hsp90 ATPase homologue 1/2-like C-terminal" evidence="2">
    <location>
        <begin position="15"/>
        <end position="142"/>
    </location>
</feature>
<name>A0ABN1TVP2_9ACTN</name>
<dbReference type="InterPro" id="IPR023393">
    <property type="entry name" value="START-like_dom_sf"/>
</dbReference>
<dbReference type="EMBL" id="BAAALD010000063">
    <property type="protein sequence ID" value="GAA1104964.1"/>
    <property type="molecule type" value="Genomic_DNA"/>
</dbReference>
<dbReference type="Gene3D" id="3.30.530.20">
    <property type="match status" value="1"/>
</dbReference>
<dbReference type="Pfam" id="PF08327">
    <property type="entry name" value="AHSA1"/>
    <property type="match status" value="1"/>
</dbReference>
<dbReference type="InterPro" id="IPR013538">
    <property type="entry name" value="ASHA1/2-like_C"/>
</dbReference>
<sequence length="150" mass="16274">MTTTGELTYRRIHRATPELLFDCMTTPEHLTRFWGPIGTTTPLDGIVVDLRPGGAFETTMVSDADGSTHTMRAVYAEVSRPDRLVWVEADVEGGMRTTVTFTDLHDGRTEVVTHQTNVPAAYLSAAAQAGFATSLDRFEAYVAGLDAGHG</sequence>
<keyword evidence="4" id="KW-1185">Reference proteome</keyword>
<dbReference type="SUPFAM" id="SSF55961">
    <property type="entry name" value="Bet v1-like"/>
    <property type="match status" value="1"/>
</dbReference>
<dbReference type="RefSeq" id="WP_344626275.1">
    <property type="nucleotide sequence ID" value="NZ_BAAALD010000063.1"/>
</dbReference>
<proteinExistence type="inferred from homology"/>
<evidence type="ECO:0000313" key="4">
    <source>
        <dbReference type="Proteomes" id="UP001499987"/>
    </source>
</evidence>
<comment type="caution">
    <text evidence="3">The sequence shown here is derived from an EMBL/GenBank/DDBJ whole genome shotgun (WGS) entry which is preliminary data.</text>
</comment>
<protein>
    <submittedName>
        <fullName evidence="3">SRPBCC domain-containing protein</fullName>
    </submittedName>
</protein>
<reference evidence="3 4" key="1">
    <citation type="journal article" date="2019" name="Int. J. Syst. Evol. Microbiol.">
        <title>The Global Catalogue of Microorganisms (GCM) 10K type strain sequencing project: providing services to taxonomists for standard genome sequencing and annotation.</title>
        <authorList>
            <consortium name="The Broad Institute Genomics Platform"/>
            <consortium name="The Broad Institute Genome Sequencing Center for Infectious Disease"/>
            <person name="Wu L."/>
            <person name="Ma J."/>
        </authorList>
    </citation>
    <scope>NUCLEOTIDE SEQUENCE [LARGE SCALE GENOMIC DNA]</scope>
    <source>
        <strain evidence="3 4">JCM 13002</strain>
    </source>
</reference>
<gene>
    <name evidence="3" type="ORF">GCM10009663_53930</name>
</gene>
<dbReference type="Proteomes" id="UP001499987">
    <property type="component" value="Unassembled WGS sequence"/>
</dbReference>
<evidence type="ECO:0000256" key="1">
    <source>
        <dbReference type="ARBA" id="ARBA00006817"/>
    </source>
</evidence>
<evidence type="ECO:0000313" key="3">
    <source>
        <dbReference type="EMBL" id="GAA1104964.1"/>
    </source>
</evidence>
<accession>A0ABN1TVP2</accession>
<comment type="similarity">
    <text evidence="1">Belongs to the AHA1 family.</text>
</comment>
<organism evidence="3 4">
    <name type="scientific">Kitasatospora arboriphila</name>
    <dbReference type="NCBI Taxonomy" id="258052"/>
    <lineage>
        <taxon>Bacteria</taxon>
        <taxon>Bacillati</taxon>
        <taxon>Actinomycetota</taxon>
        <taxon>Actinomycetes</taxon>
        <taxon>Kitasatosporales</taxon>
        <taxon>Streptomycetaceae</taxon>
        <taxon>Kitasatospora</taxon>
    </lineage>
</organism>